<organism evidence="11 12">
    <name type="scientific">Clydaea vesicula</name>
    <dbReference type="NCBI Taxonomy" id="447962"/>
    <lineage>
        <taxon>Eukaryota</taxon>
        <taxon>Fungi</taxon>
        <taxon>Fungi incertae sedis</taxon>
        <taxon>Chytridiomycota</taxon>
        <taxon>Chytridiomycota incertae sedis</taxon>
        <taxon>Chytridiomycetes</taxon>
        <taxon>Lobulomycetales</taxon>
        <taxon>Lobulomycetaceae</taxon>
        <taxon>Clydaea</taxon>
    </lineage>
</organism>
<keyword evidence="5" id="KW-0653">Protein transport</keyword>
<evidence type="ECO:0000259" key="10">
    <source>
        <dbReference type="Pfam" id="PF05008"/>
    </source>
</evidence>
<evidence type="ECO:0000313" key="11">
    <source>
        <dbReference type="EMBL" id="KAJ3212696.1"/>
    </source>
</evidence>
<keyword evidence="12" id="KW-1185">Reference proteome</keyword>
<dbReference type="GO" id="GO:0005829">
    <property type="term" value="C:cytosol"/>
    <property type="evidence" value="ECO:0007669"/>
    <property type="project" value="GOC"/>
</dbReference>
<dbReference type="GO" id="GO:0016236">
    <property type="term" value="P:macroautophagy"/>
    <property type="evidence" value="ECO:0007669"/>
    <property type="project" value="TreeGrafter"/>
</dbReference>
<dbReference type="GO" id="GO:0012507">
    <property type="term" value="C:ER to Golgi transport vesicle membrane"/>
    <property type="evidence" value="ECO:0007669"/>
    <property type="project" value="TreeGrafter"/>
</dbReference>
<dbReference type="InterPro" id="IPR010989">
    <property type="entry name" value="SNARE"/>
</dbReference>
<accession>A0AAD5TWU3</accession>
<dbReference type="GO" id="GO:0006886">
    <property type="term" value="P:intracellular protein transport"/>
    <property type="evidence" value="ECO:0007669"/>
    <property type="project" value="InterPro"/>
</dbReference>
<dbReference type="EMBL" id="JADGJW010000767">
    <property type="protein sequence ID" value="KAJ3212696.1"/>
    <property type="molecule type" value="Genomic_DNA"/>
</dbReference>
<dbReference type="Gene3D" id="1.20.5.110">
    <property type="match status" value="1"/>
</dbReference>
<keyword evidence="7" id="KW-0175">Coiled coil</keyword>
<dbReference type="InterPro" id="IPR007705">
    <property type="entry name" value="Vesicle_trsprt_v-SNARE_N"/>
</dbReference>
<dbReference type="Pfam" id="PF12352">
    <property type="entry name" value="V-SNARE_C"/>
    <property type="match status" value="1"/>
</dbReference>
<dbReference type="AlphaFoldDB" id="A0AAD5TWU3"/>
<proteinExistence type="inferred from homology"/>
<dbReference type="GO" id="GO:0006896">
    <property type="term" value="P:Golgi to vacuole transport"/>
    <property type="evidence" value="ECO:0007669"/>
    <property type="project" value="TreeGrafter"/>
</dbReference>
<dbReference type="SUPFAM" id="SSF47661">
    <property type="entry name" value="t-snare proteins"/>
    <property type="match status" value="1"/>
</dbReference>
<evidence type="ECO:0000256" key="8">
    <source>
        <dbReference type="ARBA" id="ARBA00023136"/>
    </source>
</evidence>
<dbReference type="Gene3D" id="1.20.58.400">
    <property type="entry name" value="t-snare proteins"/>
    <property type="match status" value="1"/>
</dbReference>
<dbReference type="GO" id="GO:0005794">
    <property type="term" value="C:Golgi apparatus"/>
    <property type="evidence" value="ECO:0007669"/>
    <property type="project" value="TreeGrafter"/>
</dbReference>
<evidence type="ECO:0000256" key="9">
    <source>
        <dbReference type="SAM" id="MobiDB-lite"/>
    </source>
</evidence>
<comment type="similarity">
    <text evidence="2">Belongs to the VTI1 family.</text>
</comment>
<keyword evidence="8" id="KW-0472">Membrane</keyword>
<keyword evidence="3" id="KW-0813">Transport</keyword>
<dbReference type="GO" id="GO:0006891">
    <property type="term" value="P:intra-Golgi vesicle-mediated transport"/>
    <property type="evidence" value="ECO:0007669"/>
    <property type="project" value="TreeGrafter"/>
</dbReference>
<dbReference type="GO" id="GO:0048280">
    <property type="term" value="P:vesicle fusion with Golgi apparatus"/>
    <property type="evidence" value="ECO:0007669"/>
    <property type="project" value="TreeGrafter"/>
</dbReference>
<evidence type="ECO:0000256" key="6">
    <source>
        <dbReference type="ARBA" id="ARBA00022989"/>
    </source>
</evidence>
<comment type="caution">
    <text evidence="11">The sequence shown here is derived from an EMBL/GenBank/DDBJ whole genome shotgun (WGS) entry which is preliminary data.</text>
</comment>
<keyword evidence="4" id="KW-0812">Transmembrane</keyword>
<dbReference type="Pfam" id="PF05008">
    <property type="entry name" value="V-SNARE"/>
    <property type="match status" value="1"/>
</dbReference>
<sequence>MLDPTNSSEVFENYQQEYKTLTTDIQEKINSQLQNVSNEQKKLLINQITRELEEADEIVGQMEVELMSLPQVTRNRLTAKVKQFKDEVKNYKKELNKQSNLARSGLERDSLLGGGNSEIESRQMDQRSRLISGTERLQDEGHGISTLEELNRQREQMLRTRDTISTADAWIGKSQGVLKAMNRR</sequence>
<comment type="subcellular location">
    <subcellularLocation>
        <location evidence="1">Membrane</location>
        <topology evidence="1">Single-pass type IV membrane protein</topology>
    </subcellularLocation>
</comment>
<evidence type="ECO:0000256" key="4">
    <source>
        <dbReference type="ARBA" id="ARBA00022692"/>
    </source>
</evidence>
<dbReference type="GO" id="GO:0000149">
    <property type="term" value="F:SNARE binding"/>
    <property type="evidence" value="ECO:0007669"/>
    <property type="project" value="TreeGrafter"/>
</dbReference>
<feature type="region of interest" description="Disordered" evidence="9">
    <location>
        <begin position="99"/>
        <end position="127"/>
    </location>
</feature>
<dbReference type="GO" id="GO:0005484">
    <property type="term" value="F:SNAP receptor activity"/>
    <property type="evidence" value="ECO:0007669"/>
    <property type="project" value="TreeGrafter"/>
</dbReference>
<protein>
    <recommendedName>
        <fullName evidence="10">Vesicle transport v-SNARE N-terminal domain-containing protein</fullName>
    </recommendedName>
</protein>
<gene>
    <name evidence="11" type="ORF">HK099_007678</name>
</gene>
<evidence type="ECO:0000256" key="5">
    <source>
        <dbReference type="ARBA" id="ARBA00022927"/>
    </source>
</evidence>
<name>A0AAD5TWU3_9FUNG</name>
<evidence type="ECO:0000256" key="1">
    <source>
        <dbReference type="ARBA" id="ARBA00004211"/>
    </source>
</evidence>
<dbReference type="GO" id="GO:0031201">
    <property type="term" value="C:SNARE complex"/>
    <property type="evidence" value="ECO:0007669"/>
    <property type="project" value="TreeGrafter"/>
</dbReference>
<evidence type="ECO:0000313" key="12">
    <source>
        <dbReference type="Proteomes" id="UP001211065"/>
    </source>
</evidence>
<evidence type="ECO:0000256" key="2">
    <source>
        <dbReference type="ARBA" id="ARBA00006108"/>
    </source>
</evidence>
<feature type="domain" description="Vesicle transport v-SNARE N-terminal" evidence="10">
    <location>
        <begin position="8"/>
        <end position="98"/>
    </location>
</feature>
<dbReference type="SUPFAM" id="SSF58038">
    <property type="entry name" value="SNARE fusion complex"/>
    <property type="match status" value="1"/>
</dbReference>
<dbReference type="GO" id="GO:0042147">
    <property type="term" value="P:retrograde transport, endosome to Golgi"/>
    <property type="evidence" value="ECO:0007669"/>
    <property type="project" value="TreeGrafter"/>
</dbReference>
<dbReference type="InterPro" id="IPR038407">
    <property type="entry name" value="v-SNARE_N_sf"/>
</dbReference>
<evidence type="ECO:0000256" key="3">
    <source>
        <dbReference type="ARBA" id="ARBA00022448"/>
    </source>
</evidence>
<keyword evidence="6" id="KW-1133">Transmembrane helix</keyword>
<dbReference type="Proteomes" id="UP001211065">
    <property type="component" value="Unassembled WGS sequence"/>
</dbReference>
<dbReference type="GO" id="GO:0005789">
    <property type="term" value="C:endoplasmic reticulum membrane"/>
    <property type="evidence" value="ECO:0007669"/>
    <property type="project" value="TreeGrafter"/>
</dbReference>
<reference evidence="11" key="1">
    <citation type="submission" date="2020-05" db="EMBL/GenBank/DDBJ databases">
        <title>Phylogenomic resolution of chytrid fungi.</title>
        <authorList>
            <person name="Stajich J.E."/>
            <person name="Amses K."/>
            <person name="Simmons R."/>
            <person name="Seto K."/>
            <person name="Myers J."/>
            <person name="Bonds A."/>
            <person name="Quandt C.A."/>
            <person name="Barry K."/>
            <person name="Liu P."/>
            <person name="Grigoriev I."/>
            <person name="Longcore J.E."/>
            <person name="James T.Y."/>
        </authorList>
    </citation>
    <scope>NUCLEOTIDE SEQUENCE</scope>
    <source>
        <strain evidence="11">JEL0476</strain>
    </source>
</reference>
<evidence type="ECO:0000256" key="7">
    <source>
        <dbReference type="ARBA" id="ARBA00023054"/>
    </source>
</evidence>
<dbReference type="PANTHER" id="PTHR21230:SF26">
    <property type="entry name" value="VESICLE TRANSPORT THROUGH INTERACTION WITH T-SNARES HOMOLOG 1A"/>
    <property type="match status" value="1"/>
</dbReference>
<dbReference type="GO" id="GO:0031902">
    <property type="term" value="C:late endosome membrane"/>
    <property type="evidence" value="ECO:0007669"/>
    <property type="project" value="TreeGrafter"/>
</dbReference>
<dbReference type="PANTHER" id="PTHR21230">
    <property type="entry name" value="VESICLE TRANSPORT V-SNARE PROTEIN VTI1-RELATED"/>
    <property type="match status" value="1"/>
</dbReference>